<accession>A0ABP7W9R4</accession>
<comment type="caution">
    <text evidence="1">The sequence shown here is derived from an EMBL/GenBank/DDBJ whole genome shotgun (WGS) entry which is preliminary data.</text>
</comment>
<gene>
    <name evidence="1" type="ORF">GCM10022392_01330</name>
</gene>
<dbReference type="GO" id="GO:0016301">
    <property type="term" value="F:kinase activity"/>
    <property type="evidence" value="ECO:0007669"/>
    <property type="project" value="UniProtKB-KW"/>
</dbReference>
<dbReference type="Pfam" id="PF08757">
    <property type="entry name" value="CotH"/>
    <property type="match status" value="1"/>
</dbReference>
<dbReference type="EMBL" id="BAABCV010000001">
    <property type="protein sequence ID" value="GAA4084360.1"/>
    <property type="molecule type" value="Genomic_DNA"/>
</dbReference>
<dbReference type="RefSeq" id="WP_345100313.1">
    <property type="nucleotide sequence ID" value="NZ_BAABCV010000001.1"/>
</dbReference>
<dbReference type="Gene3D" id="2.60.40.2340">
    <property type="match status" value="1"/>
</dbReference>
<name>A0ABP7W9R4_9SPHI</name>
<reference evidence="2" key="1">
    <citation type="journal article" date="2019" name="Int. J. Syst. Evol. Microbiol.">
        <title>The Global Catalogue of Microorganisms (GCM) 10K type strain sequencing project: providing services to taxonomists for standard genome sequencing and annotation.</title>
        <authorList>
            <consortium name="The Broad Institute Genomics Platform"/>
            <consortium name="The Broad Institute Genome Sequencing Center for Infectious Disease"/>
            <person name="Wu L."/>
            <person name="Ma J."/>
        </authorList>
    </citation>
    <scope>NUCLEOTIDE SEQUENCE [LARGE SCALE GENOMIC DNA]</scope>
    <source>
        <strain evidence="2">JCM 17085</strain>
    </source>
</reference>
<dbReference type="Proteomes" id="UP001500841">
    <property type="component" value="Unassembled WGS sequence"/>
</dbReference>
<keyword evidence="1" id="KW-0418">Kinase</keyword>
<sequence length="532" mass="60273">MLIVNLSRQVASYAKVALIISVFAGFTACKKDRSKPATPPPVLSSAKAFTSFTFKASINNPFLTNDIICEIKEDTIFAAVFASTDVRSLIPQFSFEGAKVTVNGTEQESNITSNDFTTPLTYDVIAQDKSKRSYVVKLTDNGIATLYLTTDGGATINSKNNYVTGTVRLVSNFKDIEYNGATQVKGHGNSTWSDMPKKPYKLKLDKKAALLGMPAGKSWILLANYADKSLMRNELAFNLSRSFGRAYTPASRYVELYLNGEYRGNYQITQEVKEGTGLIDIEEQTPVTTTLPDLSGGYLVEEDLFANTSPVNFYTAKQMPFAVKYPDDSDINQQQKDYIKNHFQKLEDALFADNFADPANGYRKYFDVNTYVDYYIVNEVIGNPDIFRSTYLFKKRNDDHIYTGPIWDFDKAADNDNRLGEQVNGLMLNLAFNPKTWIKRLMEDRAFRQRIRSRWNEMRSIILALPNAIDPLAKKLAVSQVKNFTKWNILTRQSYLELQVNGSYAGEVQYLKTFLTNHIAWLDQKFNSVDYQ</sequence>
<evidence type="ECO:0000313" key="2">
    <source>
        <dbReference type="Proteomes" id="UP001500841"/>
    </source>
</evidence>
<protein>
    <submittedName>
        <fullName evidence="1">CotH kinase family protein</fullName>
    </submittedName>
</protein>
<keyword evidence="1" id="KW-0808">Transferase</keyword>
<dbReference type="InterPro" id="IPR014867">
    <property type="entry name" value="Spore_coat_CotH_CotH2/3/7"/>
</dbReference>
<proteinExistence type="predicted"/>
<organism evidence="1 2">
    <name type="scientific">Mucilaginibacter panaciglaebae</name>
    <dbReference type="NCBI Taxonomy" id="502331"/>
    <lineage>
        <taxon>Bacteria</taxon>
        <taxon>Pseudomonadati</taxon>
        <taxon>Bacteroidota</taxon>
        <taxon>Sphingobacteriia</taxon>
        <taxon>Sphingobacteriales</taxon>
        <taxon>Sphingobacteriaceae</taxon>
        <taxon>Mucilaginibacter</taxon>
    </lineage>
</organism>
<evidence type="ECO:0000313" key="1">
    <source>
        <dbReference type="EMBL" id="GAA4084360.1"/>
    </source>
</evidence>
<keyword evidence="2" id="KW-1185">Reference proteome</keyword>